<feature type="chain" id="PRO_5047144719" evidence="2">
    <location>
        <begin position="21"/>
        <end position="551"/>
    </location>
</feature>
<dbReference type="Proteomes" id="UP001589608">
    <property type="component" value="Unassembled WGS sequence"/>
</dbReference>
<dbReference type="InterPro" id="IPR030678">
    <property type="entry name" value="Peptide/Ni-bd"/>
</dbReference>
<comment type="caution">
    <text evidence="4">The sequence shown here is derived from an EMBL/GenBank/DDBJ whole genome shotgun (WGS) entry which is preliminary data.</text>
</comment>
<dbReference type="InterPro" id="IPR039424">
    <property type="entry name" value="SBP_5"/>
</dbReference>
<keyword evidence="5" id="KW-1185">Reference proteome</keyword>
<gene>
    <name evidence="4" type="ORF">ACFFTR_08875</name>
</gene>
<dbReference type="PANTHER" id="PTHR30290:SF65">
    <property type="entry name" value="MONOACYL PHOSPHATIDYLINOSITOL TETRAMANNOSIDE-BINDING PROTEIN LPQW-RELATED"/>
    <property type="match status" value="1"/>
</dbReference>
<organism evidence="4 5">
    <name type="scientific">Dactylosporangium vinaceum</name>
    <dbReference type="NCBI Taxonomy" id="53362"/>
    <lineage>
        <taxon>Bacteria</taxon>
        <taxon>Bacillati</taxon>
        <taxon>Actinomycetota</taxon>
        <taxon>Actinomycetes</taxon>
        <taxon>Micromonosporales</taxon>
        <taxon>Micromonosporaceae</taxon>
        <taxon>Dactylosporangium</taxon>
    </lineage>
</organism>
<dbReference type="CDD" id="cd08501">
    <property type="entry name" value="PBP2_Lpqw"/>
    <property type="match status" value="1"/>
</dbReference>
<dbReference type="PIRSF" id="PIRSF002741">
    <property type="entry name" value="MppA"/>
    <property type="match status" value="1"/>
</dbReference>
<dbReference type="Gene3D" id="3.40.190.10">
    <property type="entry name" value="Periplasmic binding protein-like II"/>
    <property type="match status" value="1"/>
</dbReference>
<feature type="region of interest" description="Disordered" evidence="1">
    <location>
        <begin position="27"/>
        <end position="48"/>
    </location>
</feature>
<dbReference type="PROSITE" id="PS50008">
    <property type="entry name" value="PIPLC_Y_DOMAIN"/>
    <property type="match status" value="1"/>
</dbReference>
<evidence type="ECO:0000256" key="1">
    <source>
        <dbReference type="SAM" id="MobiDB-lite"/>
    </source>
</evidence>
<dbReference type="PROSITE" id="PS51257">
    <property type="entry name" value="PROKAR_LIPOPROTEIN"/>
    <property type="match status" value="1"/>
</dbReference>
<dbReference type="InterPro" id="IPR000914">
    <property type="entry name" value="SBP_5_dom"/>
</dbReference>
<proteinExistence type="predicted"/>
<dbReference type="Gene3D" id="3.90.76.10">
    <property type="entry name" value="Dipeptide-binding Protein, Domain 1"/>
    <property type="match status" value="1"/>
</dbReference>
<dbReference type="SUPFAM" id="SSF53850">
    <property type="entry name" value="Periplasmic binding protein-like II"/>
    <property type="match status" value="1"/>
</dbReference>
<evidence type="ECO:0000259" key="3">
    <source>
        <dbReference type="PROSITE" id="PS50008"/>
    </source>
</evidence>
<evidence type="ECO:0000256" key="2">
    <source>
        <dbReference type="SAM" id="SignalP"/>
    </source>
</evidence>
<name>A0ABV5M2W0_9ACTN</name>
<feature type="signal peptide" evidence="2">
    <location>
        <begin position="1"/>
        <end position="20"/>
    </location>
</feature>
<accession>A0ABV5M2W0</accession>
<protein>
    <submittedName>
        <fullName evidence="4">ABC transporter family substrate-binding protein</fullName>
    </submittedName>
</protein>
<evidence type="ECO:0000313" key="5">
    <source>
        <dbReference type="Proteomes" id="UP001589608"/>
    </source>
</evidence>
<evidence type="ECO:0000313" key="4">
    <source>
        <dbReference type="EMBL" id="MFB9443194.1"/>
    </source>
</evidence>
<keyword evidence="2" id="KW-0732">Signal</keyword>
<dbReference type="EMBL" id="JBHMCA010000020">
    <property type="protein sequence ID" value="MFB9443194.1"/>
    <property type="molecule type" value="Genomic_DNA"/>
</dbReference>
<dbReference type="Gene3D" id="3.10.105.10">
    <property type="entry name" value="Dipeptide-binding Protein, Domain 3"/>
    <property type="match status" value="1"/>
</dbReference>
<dbReference type="PANTHER" id="PTHR30290">
    <property type="entry name" value="PERIPLASMIC BINDING COMPONENT OF ABC TRANSPORTER"/>
    <property type="match status" value="1"/>
</dbReference>
<dbReference type="RefSeq" id="WP_246656297.1">
    <property type="nucleotide sequence ID" value="NZ_CP061913.1"/>
</dbReference>
<dbReference type="InterPro" id="IPR001711">
    <property type="entry name" value="PLipase_C_Pinositol-sp_Y"/>
</dbReference>
<dbReference type="Pfam" id="PF00496">
    <property type="entry name" value="SBP_bac_5"/>
    <property type="match status" value="1"/>
</dbReference>
<reference evidence="4 5" key="1">
    <citation type="submission" date="2024-09" db="EMBL/GenBank/DDBJ databases">
        <authorList>
            <person name="Sun Q."/>
            <person name="Mori K."/>
        </authorList>
    </citation>
    <scope>NUCLEOTIDE SEQUENCE [LARGE SCALE GENOMIC DNA]</scope>
    <source>
        <strain evidence="4 5">JCM 3307</strain>
    </source>
</reference>
<sequence>MRSSMAPALGLLLAASVLVAGCDGGSTPADQGAAPKTGSADINPKPRESLRKGGTLRLSIQQWITQYNIGQVDGLQGDASSIMTLTEPKLFFADDNGVPVLNPDVLVSADVTSTGTQVVTYRLNPKATWSDGAPITWRDFETEWKTRNGSDARFQVSGTTGYDAIASVERGADDRTAKVTFKTRYADWQSLFDPLLPGSALDTPEEFNTGWIEKIPVWGGPWKIGTADKTSQTITVVPNERYWGTRPILDSIVYRALDSTAITEAYLNNEIDQAPGRQAEAYQRLAGAPDTVIRTGGRWDETQLTIGHNGPLSDERVRQAIQNAVDRRAVAAAQSSGLPFKVNTLGSHFFMPSQDGYRDNSGDYGRFDLDRAKRLLDEAGWKAGADGARSKDGAPLKLSYVVNSQGSTDLPQLVQNQLAQTGIAVELRKVPANDYFAKYVNVGAFDLASFRQVDNVFPSLLYPVYRSNGEQNYGGVGSPDIDKLIDQAGAETDRAKAVELLNQADGLLWKAGHSVPLFQTPQISAVRPNLANFGAFGLRSERQYVDVGFIG</sequence>
<feature type="domain" description="PI-PLC Y-box" evidence="3">
    <location>
        <begin position="111"/>
        <end position="162"/>
    </location>
</feature>